<dbReference type="AlphaFoldDB" id="A0A8D8C9I1"/>
<keyword evidence="1" id="KW-0472">Membrane</keyword>
<accession>A0A8D8C9I1</accession>
<keyword evidence="1" id="KW-0812">Transmembrane</keyword>
<evidence type="ECO:0000313" key="2">
    <source>
        <dbReference type="EMBL" id="CAG6488823.1"/>
    </source>
</evidence>
<keyword evidence="1" id="KW-1133">Transmembrane helix</keyword>
<organism evidence="2">
    <name type="scientific">Culex pipiens</name>
    <name type="common">House mosquito</name>
    <dbReference type="NCBI Taxonomy" id="7175"/>
    <lineage>
        <taxon>Eukaryota</taxon>
        <taxon>Metazoa</taxon>
        <taxon>Ecdysozoa</taxon>
        <taxon>Arthropoda</taxon>
        <taxon>Hexapoda</taxon>
        <taxon>Insecta</taxon>
        <taxon>Pterygota</taxon>
        <taxon>Neoptera</taxon>
        <taxon>Endopterygota</taxon>
        <taxon>Diptera</taxon>
        <taxon>Nematocera</taxon>
        <taxon>Culicoidea</taxon>
        <taxon>Culicidae</taxon>
        <taxon>Culicinae</taxon>
        <taxon>Culicini</taxon>
        <taxon>Culex</taxon>
        <taxon>Culex</taxon>
    </lineage>
</organism>
<feature type="transmembrane region" description="Helical" evidence="1">
    <location>
        <begin position="82"/>
        <end position="103"/>
    </location>
</feature>
<evidence type="ECO:0000256" key="1">
    <source>
        <dbReference type="SAM" id="Phobius"/>
    </source>
</evidence>
<dbReference type="EMBL" id="HBUE01110914">
    <property type="protein sequence ID" value="CAG6488823.1"/>
    <property type="molecule type" value="Transcribed_RNA"/>
</dbReference>
<reference evidence="2" key="1">
    <citation type="submission" date="2021-05" db="EMBL/GenBank/DDBJ databases">
        <authorList>
            <person name="Alioto T."/>
            <person name="Alioto T."/>
            <person name="Gomez Garrido J."/>
        </authorList>
    </citation>
    <scope>NUCLEOTIDE SEQUENCE</scope>
</reference>
<sequence length="108" mass="12219">MKNNKRFLFPFACVCVLASQIIPLITYHKTLKLSSAATTKKRNNSRVFGSGGGGEFECFVICDKRDDLGCKNTHTGKRKQKAFVIFHFINFLVDFCITLTYLFRLGAT</sequence>
<proteinExistence type="predicted"/>
<protein>
    <submittedName>
        <fullName evidence="2">(northern house mosquito) hypothetical protein</fullName>
    </submittedName>
</protein>
<name>A0A8D8C9I1_CULPI</name>